<gene>
    <name evidence="2" type="ORF">GCM10023184_03940</name>
</gene>
<evidence type="ECO:0000256" key="1">
    <source>
        <dbReference type="SAM" id="MobiDB-lite"/>
    </source>
</evidence>
<dbReference type="EMBL" id="BAABGY010000001">
    <property type="protein sequence ID" value="GAA4319268.1"/>
    <property type="molecule type" value="Genomic_DNA"/>
</dbReference>
<dbReference type="Proteomes" id="UP001501725">
    <property type="component" value="Unassembled WGS sequence"/>
</dbReference>
<feature type="region of interest" description="Disordered" evidence="1">
    <location>
        <begin position="193"/>
        <end position="221"/>
    </location>
</feature>
<evidence type="ECO:0000313" key="3">
    <source>
        <dbReference type="Proteomes" id="UP001501725"/>
    </source>
</evidence>
<organism evidence="2 3">
    <name type="scientific">Flaviaesturariibacter amylovorans</name>
    <dbReference type="NCBI Taxonomy" id="1084520"/>
    <lineage>
        <taxon>Bacteria</taxon>
        <taxon>Pseudomonadati</taxon>
        <taxon>Bacteroidota</taxon>
        <taxon>Chitinophagia</taxon>
        <taxon>Chitinophagales</taxon>
        <taxon>Chitinophagaceae</taxon>
        <taxon>Flaviaestuariibacter</taxon>
    </lineage>
</organism>
<proteinExistence type="predicted"/>
<keyword evidence="3" id="KW-1185">Reference proteome</keyword>
<comment type="caution">
    <text evidence="2">The sequence shown here is derived from an EMBL/GenBank/DDBJ whole genome shotgun (WGS) entry which is preliminary data.</text>
</comment>
<reference evidence="3" key="1">
    <citation type="journal article" date="2019" name="Int. J. Syst. Evol. Microbiol.">
        <title>The Global Catalogue of Microorganisms (GCM) 10K type strain sequencing project: providing services to taxonomists for standard genome sequencing and annotation.</title>
        <authorList>
            <consortium name="The Broad Institute Genomics Platform"/>
            <consortium name="The Broad Institute Genome Sequencing Center for Infectious Disease"/>
            <person name="Wu L."/>
            <person name="Ma J."/>
        </authorList>
    </citation>
    <scope>NUCLEOTIDE SEQUENCE [LARGE SCALE GENOMIC DNA]</scope>
    <source>
        <strain evidence="3">JCM 17919</strain>
    </source>
</reference>
<protein>
    <submittedName>
        <fullName evidence="2">Uncharacterized protein</fullName>
    </submittedName>
</protein>
<accession>A0ABP8G886</accession>
<name>A0ABP8G886_9BACT</name>
<evidence type="ECO:0000313" key="2">
    <source>
        <dbReference type="EMBL" id="GAA4319268.1"/>
    </source>
</evidence>
<dbReference type="RefSeq" id="WP_345252958.1">
    <property type="nucleotide sequence ID" value="NZ_BAABGY010000001.1"/>
</dbReference>
<sequence length="221" mass="25776">MINLAFKFLDSSRFHLSINRLIPDFSDLKLLLKNYGLDFEPFKPEADEYRMDLIYSEDCCFSDVYLMAYILRDYGLKYIWSTSAKGATIKFGDYNKNIEHVRQIGWTEGMDVYDFLKLDPKSGWNQLQGVDAQNDKNHHDIDASTARVDLKPQRGSIDIPSPSLQAENEAELKNDKIPRVDLEDDYEDWFKETSLIDPCDNNEMNTYDSWEDEPENRGNID</sequence>